<evidence type="ECO:0000313" key="10">
    <source>
        <dbReference type="EMBL" id="GAA3887233.1"/>
    </source>
</evidence>
<keyword evidence="5 8" id="KW-0547">Nucleotide-binding</keyword>
<dbReference type="NCBIfam" id="TIGR00018">
    <property type="entry name" value="panC"/>
    <property type="match status" value="1"/>
</dbReference>
<feature type="binding site" evidence="8">
    <location>
        <position position="113"/>
    </location>
    <ligand>
        <name>beta-alanine</name>
        <dbReference type="ChEBI" id="CHEBI:57966"/>
    </ligand>
</feature>
<reference evidence="11" key="1">
    <citation type="journal article" date="2019" name="Int. J. Syst. Evol. Microbiol.">
        <title>The Global Catalogue of Microorganisms (GCM) 10K type strain sequencing project: providing services to taxonomists for standard genome sequencing and annotation.</title>
        <authorList>
            <consortium name="The Broad Institute Genomics Platform"/>
            <consortium name="The Broad Institute Genome Sequencing Center for Infectious Disease"/>
            <person name="Wu L."/>
            <person name="Ma J."/>
        </authorList>
    </citation>
    <scope>NUCLEOTIDE SEQUENCE [LARGE SCALE GENOMIC DNA]</scope>
    <source>
        <strain evidence="11">JCM 17021</strain>
    </source>
</reference>
<dbReference type="PANTHER" id="PTHR21299:SF1">
    <property type="entry name" value="PANTOATE--BETA-ALANINE LIGASE"/>
    <property type="match status" value="1"/>
</dbReference>
<dbReference type="Gene3D" id="3.40.50.620">
    <property type="entry name" value="HUPs"/>
    <property type="match status" value="1"/>
</dbReference>
<dbReference type="HAMAP" id="MF_00158">
    <property type="entry name" value="PanC"/>
    <property type="match status" value="1"/>
</dbReference>
<dbReference type="EC" id="6.3.2.1" evidence="8"/>
<dbReference type="RefSeq" id="WP_345068444.1">
    <property type="nucleotide sequence ID" value="NZ_BAABCN010000010.1"/>
</dbReference>
<keyword evidence="3 8" id="KW-0436">Ligase</keyword>
<evidence type="ECO:0000256" key="7">
    <source>
        <dbReference type="ARBA" id="ARBA00048258"/>
    </source>
</evidence>
<dbReference type="Pfam" id="PF02569">
    <property type="entry name" value="Pantoate_ligase"/>
    <property type="match status" value="1"/>
</dbReference>
<feature type="binding site" evidence="8">
    <location>
        <begin position="237"/>
        <end position="240"/>
    </location>
    <ligand>
        <name>ATP</name>
        <dbReference type="ChEBI" id="CHEBI:30616"/>
    </ligand>
</feature>
<evidence type="ECO:0000256" key="1">
    <source>
        <dbReference type="ARBA" id="ARBA00004990"/>
    </source>
</evidence>
<proteinExistence type="inferred from homology"/>
<comment type="function">
    <text evidence="8">Catalyzes the condensation of pantoate with beta-alanine in an ATP-dependent reaction via a pantoyl-adenylate intermediate.</text>
</comment>
<keyword evidence="11" id="KW-1185">Reference proteome</keyword>
<feature type="region of interest" description="Disordered" evidence="9">
    <location>
        <begin position="35"/>
        <end position="71"/>
    </location>
</feature>
<dbReference type="Proteomes" id="UP001501803">
    <property type="component" value="Unassembled WGS sequence"/>
</dbReference>
<comment type="similarity">
    <text evidence="2 8">Belongs to the pantothenate synthetase family.</text>
</comment>
<feature type="binding site" evidence="8">
    <location>
        <begin position="200"/>
        <end position="203"/>
    </location>
    <ligand>
        <name>ATP</name>
        <dbReference type="ChEBI" id="CHEBI:30616"/>
    </ligand>
</feature>
<dbReference type="InterPro" id="IPR003721">
    <property type="entry name" value="Pantoate_ligase"/>
</dbReference>
<feature type="compositionally biased region" description="Low complexity" evidence="9">
    <location>
        <begin position="35"/>
        <end position="59"/>
    </location>
</feature>
<organism evidence="10 11">
    <name type="scientific">Leifsonia kafniensis</name>
    <dbReference type="NCBI Taxonomy" id="475957"/>
    <lineage>
        <taxon>Bacteria</taxon>
        <taxon>Bacillati</taxon>
        <taxon>Actinomycetota</taxon>
        <taxon>Actinomycetes</taxon>
        <taxon>Micrococcales</taxon>
        <taxon>Microbacteriaceae</taxon>
        <taxon>Leifsonia</taxon>
    </lineage>
</organism>
<feature type="binding site" evidence="8">
    <location>
        <begin position="82"/>
        <end position="89"/>
    </location>
    <ligand>
        <name>ATP</name>
        <dbReference type="ChEBI" id="CHEBI:30616"/>
    </ligand>
</feature>
<feature type="active site" description="Proton donor" evidence="8">
    <location>
        <position position="89"/>
    </location>
</feature>
<dbReference type="InterPro" id="IPR014729">
    <property type="entry name" value="Rossmann-like_a/b/a_fold"/>
</dbReference>
<comment type="pathway">
    <text evidence="1 8">Cofactor biosynthesis; (R)-pantothenate biosynthesis; (R)-pantothenate from (R)-pantoate and beta-alanine: step 1/1.</text>
</comment>
<dbReference type="PANTHER" id="PTHR21299">
    <property type="entry name" value="CYTIDYLATE KINASE/PANTOATE-BETA-ALANINE LIGASE"/>
    <property type="match status" value="1"/>
</dbReference>
<gene>
    <name evidence="8 10" type="primary">panC</name>
    <name evidence="10" type="ORF">GCM10022381_31570</name>
</gene>
<feature type="binding site" evidence="8">
    <location>
        <position position="113"/>
    </location>
    <ligand>
        <name>(R)-pantoate</name>
        <dbReference type="ChEBI" id="CHEBI:15980"/>
    </ligand>
</feature>
<protein>
    <recommendedName>
        <fullName evidence="8">Pantothenate synthetase</fullName>
        <shortName evidence="8">PS</shortName>
        <ecNumber evidence="8">6.3.2.1</ecNumber>
    </recommendedName>
    <alternativeName>
        <fullName evidence="8">Pantoate--beta-alanine ligase</fullName>
    </alternativeName>
    <alternativeName>
        <fullName evidence="8">Pantoate-activating enzyme</fullName>
    </alternativeName>
</protein>
<comment type="catalytic activity">
    <reaction evidence="7 8">
        <text>(R)-pantoate + beta-alanine + ATP = (R)-pantothenate + AMP + diphosphate + H(+)</text>
        <dbReference type="Rhea" id="RHEA:10912"/>
        <dbReference type="ChEBI" id="CHEBI:15378"/>
        <dbReference type="ChEBI" id="CHEBI:15980"/>
        <dbReference type="ChEBI" id="CHEBI:29032"/>
        <dbReference type="ChEBI" id="CHEBI:30616"/>
        <dbReference type="ChEBI" id="CHEBI:33019"/>
        <dbReference type="ChEBI" id="CHEBI:57966"/>
        <dbReference type="ChEBI" id="CHEBI:456215"/>
        <dbReference type="EC" id="6.3.2.1"/>
    </reaction>
</comment>
<dbReference type="NCBIfam" id="TIGR00125">
    <property type="entry name" value="cyt_tran_rel"/>
    <property type="match status" value="1"/>
</dbReference>
<evidence type="ECO:0000313" key="11">
    <source>
        <dbReference type="Proteomes" id="UP001501803"/>
    </source>
</evidence>
<accession>A0ABP7KW25</accession>
<comment type="subcellular location">
    <subcellularLocation>
        <location evidence="8">Cytoplasm</location>
    </subcellularLocation>
</comment>
<dbReference type="InterPro" id="IPR042176">
    <property type="entry name" value="Pantoate_ligase_C"/>
</dbReference>
<dbReference type="Gene3D" id="3.30.1300.10">
    <property type="entry name" value="Pantoate-beta-alanine ligase, C-terminal domain"/>
    <property type="match status" value="1"/>
</dbReference>
<comment type="caution">
    <text evidence="10">The sequence shown here is derived from an EMBL/GenBank/DDBJ whole genome shotgun (WGS) entry which is preliminary data.</text>
</comment>
<dbReference type="SUPFAM" id="SSF52374">
    <property type="entry name" value="Nucleotidylyl transferase"/>
    <property type="match status" value="1"/>
</dbReference>
<evidence type="ECO:0000256" key="9">
    <source>
        <dbReference type="SAM" id="MobiDB-lite"/>
    </source>
</evidence>
<dbReference type="EMBL" id="BAABCN010000010">
    <property type="protein sequence ID" value="GAA3887233.1"/>
    <property type="molecule type" value="Genomic_DNA"/>
</dbReference>
<evidence type="ECO:0000256" key="8">
    <source>
        <dbReference type="HAMAP-Rule" id="MF_00158"/>
    </source>
</evidence>
<name>A0ABP7KW25_9MICO</name>
<keyword evidence="8" id="KW-0963">Cytoplasm</keyword>
<feature type="binding site" evidence="8">
    <location>
        <position position="206"/>
    </location>
    <ligand>
        <name>(R)-pantoate</name>
        <dbReference type="ChEBI" id="CHEBI:15980"/>
    </ligand>
</feature>
<keyword evidence="4 8" id="KW-0566">Pantothenate biosynthesis</keyword>
<feature type="binding site" evidence="8">
    <location>
        <position position="229"/>
    </location>
    <ligand>
        <name>ATP</name>
        <dbReference type="ChEBI" id="CHEBI:30616"/>
    </ligand>
</feature>
<evidence type="ECO:0000256" key="5">
    <source>
        <dbReference type="ARBA" id="ARBA00022741"/>
    </source>
</evidence>
<dbReference type="InterPro" id="IPR004821">
    <property type="entry name" value="Cyt_trans-like"/>
</dbReference>
<evidence type="ECO:0000256" key="3">
    <source>
        <dbReference type="ARBA" id="ARBA00022598"/>
    </source>
</evidence>
<sequence>MTTSNRAQPRAPQVIGSIVELRRLLAEARQQASARTALGGPAGPAGLAGSAGRAGSADGDGSDVGRTDGASDAPRVVLVPTMGALHAGHLSLVARAQELGAIVVVSIFVNPLQFGAGEDLDSYPRTLDADVAALATLGVAFVFAPTVQEMYPHGPSATRITAGDAGALYEGAARPGHFDGMLTVVAKLFNIVGCDVAVFGQKDAQQVFLIGRMVADLNLPVAIEIAPTVRETTGLALSSRNQYLTEAEKLGAGALSAGLRAAAASAAGASEGPSAGAQAAVAAAHGIIDAQPLVKLEYLVVVHPQTFLPVDDDFRGTARMLVAAYVGTTRLIDNAPLDLNSRPARVS</sequence>
<comment type="miscellaneous">
    <text evidence="8">The reaction proceeds by a bi uni uni bi ping pong mechanism.</text>
</comment>
<comment type="subunit">
    <text evidence="8">Homodimer.</text>
</comment>
<keyword evidence="6 8" id="KW-0067">ATP-binding</keyword>
<evidence type="ECO:0000256" key="4">
    <source>
        <dbReference type="ARBA" id="ARBA00022655"/>
    </source>
</evidence>
<dbReference type="GO" id="GO:0016874">
    <property type="term" value="F:ligase activity"/>
    <property type="evidence" value="ECO:0007669"/>
    <property type="project" value="UniProtKB-KW"/>
</dbReference>
<evidence type="ECO:0000256" key="2">
    <source>
        <dbReference type="ARBA" id="ARBA00009256"/>
    </source>
</evidence>
<evidence type="ECO:0000256" key="6">
    <source>
        <dbReference type="ARBA" id="ARBA00022840"/>
    </source>
</evidence>